<evidence type="ECO:0000256" key="9">
    <source>
        <dbReference type="SAM" id="MobiDB-lite"/>
    </source>
</evidence>
<dbReference type="AlphaFoldDB" id="A0A8H7QEL0"/>
<evidence type="ECO:0000256" key="5">
    <source>
        <dbReference type="ARBA" id="ARBA00023242"/>
    </source>
</evidence>
<dbReference type="InterPro" id="IPR001222">
    <property type="entry name" value="Znf_TFIIS"/>
</dbReference>
<dbReference type="InterPro" id="IPR035100">
    <property type="entry name" value="TF_IIS-typ"/>
</dbReference>
<comment type="subcellular location">
    <subcellularLocation>
        <location evidence="1 7 8">Nucleus</location>
    </subcellularLocation>
</comment>
<dbReference type="PROSITE" id="PS51319">
    <property type="entry name" value="TFIIS_N"/>
    <property type="match status" value="1"/>
</dbReference>
<dbReference type="PROSITE" id="PS00466">
    <property type="entry name" value="ZF_TFIIS_1"/>
    <property type="match status" value="1"/>
</dbReference>
<dbReference type="InterPro" id="IPR006289">
    <property type="entry name" value="TFSII"/>
</dbReference>
<dbReference type="PANTHER" id="PTHR11477">
    <property type="entry name" value="TRANSCRIPTION FACTOR S-II ZINC FINGER DOMAIN-CONTAINING PROTEIN"/>
    <property type="match status" value="1"/>
</dbReference>
<dbReference type="NCBIfam" id="TIGR01385">
    <property type="entry name" value="TFSII"/>
    <property type="match status" value="1"/>
</dbReference>
<dbReference type="Gene3D" id="2.20.25.10">
    <property type="match status" value="1"/>
</dbReference>
<evidence type="ECO:0000256" key="4">
    <source>
        <dbReference type="ARBA" id="ARBA00022833"/>
    </source>
</evidence>
<comment type="caution">
    <text evidence="13">The sequence shown here is derived from an EMBL/GenBank/DDBJ whole genome shotgun (WGS) entry which is preliminary data.</text>
</comment>
<accession>A0A8H7QEL0</accession>
<evidence type="ECO:0000256" key="6">
    <source>
        <dbReference type="PROSITE-ProRule" id="PRU00472"/>
    </source>
</evidence>
<evidence type="ECO:0000313" key="14">
    <source>
        <dbReference type="Proteomes" id="UP000650833"/>
    </source>
</evidence>
<dbReference type="GO" id="GO:0001139">
    <property type="term" value="F:RNA polymerase II complex recruiting activity"/>
    <property type="evidence" value="ECO:0007669"/>
    <property type="project" value="TreeGrafter"/>
</dbReference>
<evidence type="ECO:0000259" key="12">
    <source>
        <dbReference type="PROSITE" id="PS51321"/>
    </source>
</evidence>
<dbReference type="FunFam" id="2.20.25.10:FF:000001">
    <property type="entry name" value="Probable Transcription elongation factor S-II"/>
    <property type="match status" value="1"/>
</dbReference>
<dbReference type="SMART" id="SM00510">
    <property type="entry name" value="TFS2M"/>
    <property type="match status" value="1"/>
</dbReference>
<keyword evidence="5 7" id="KW-0539">Nucleus</keyword>
<dbReference type="GO" id="GO:0000977">
    <property type="term" value="F:RNA polymerase II transcription regulatory region sequence-specific DNA binding"/>
    <property type="evidence" value="ECO:0007669"/>
    <property type="project" value="TreeGrafter"/>
</dbReference>
<evidence type="ECO:0000256" key="8">
    <source>
        <dbReference type="RuleBase" id="RU368078"/>
    </source>
</evidence>
<dbReference type="GO" id="GO:0006362">
    <property type="term" value="P:transcription elongation by RNA polymerase I"/>
    <property type="evidence" value="ECO:0007669"/>
    <property type="project" value="TreeGrafter"/>
</dbReference>
<dbReference type="InterPro" id="IPR035441">
    <property type="entry name" value="TFIIS/LEDGF_dom_sf"/>
</dbReference>
<evidence type="ECO:0000256" key="7">
    <source>
        <dbReference type="PROSITE-ProRule" id="PRU00649"/>
    </source>
</evidence>
<dbReference type="GO" id="GO:0031440">
    <property type="term" value="P:regulation of mRNA 3'-end processing"/>
    <property type="evidence" value="ECO:0007669"/>
    <property type="project" value="TreeGrafter"/>
</dbReference>
<dbReference type="InterPro" id="IPR017923">
    <property type="entry name" value="TFIIS_N"/>
</dbReference>
<dbReference type="Pfam" id="PF08711">
    <property type="entry name" value="Med26"/>
    <property type="match status" value="1"/>
</dbReference>
<reference evidence="13" key="1">
    <citation type="submission" date="2020-12" db="EMBL/GenBank/DDBJ databases">
        <title>Metabolic potential, ecology and presence of endohyphal bacteria is reflected in genomic diversity of Mucoromycotina.</title>
        <authorList>
            <person name="Muszewska A."/>
            <person name="Okrasinska A."/>
            <person name="Steczkiewicz K."/>
            <person name="Drgas O."/>
            <person name="Orlowska M."/>
            <person name="Perlinska-Lenart U."/>
            <person name="Aleksandrzak-Piekarczyk T."/>
            <person name="Szatraj K."/>
            <person name="Zielenkiewicz U."/>
            <person name="Pilsyk S."/>
            <person name="Malc E."/>
            <person name="Mieczkowski P."/>
            <person name="Kruszewska J.S."/>
            <person name="Biernat P."/>
            <person name="Pawlowska J."/>
        </authorList>
    </citation>
    <scope>NUCLEOTIDE SEQUENCE</scope>
    <source>
        <strain evidence="13">CBS 226.32</strain>
    </source>
</reference>
<keyword evidence="3 6" id="KW-0863">Zinc-finger</keyword>
<dbReference type="EMBL" id="JAEPRC010001105">
    <property type="protein sequence ID" value="KAG2189976.1"/>
    <property type="molecule type" value="Genomic_DNA"/>
</dbReference>
<comment type="similarity">
    <text evidence="8">Belongs to the TFS-II family.</text>
</comment>
<keyword evidence="14" id="KW-1185">Reference proteome</keyword>
<keyword evidence="4 8" id="KW-0862">Zinc</keyword>
<dbReference type="GO" id="GO:0031564">
    <property type="term" value="P:transcription antitermination"/>
    <property type="evidence" value="ECO:0007669"/>
    <property type="project" value="TreeGrafter"/>
</dbReference>
<dbReference type="FunFam" id="1.10.472.30:FF:000003">
    <property type="entry name" value="Transcription elongation factor S-II"/>
    <property type="match status" value="1"/>
</dbReference>
<feature type="domain" description="TFIIS central" evidence="12">
    <location>
        <begin position="134"/>
        <end position="249"/>
    </location>
</feature>
<name>A0A8H7QEL0_9FUNG</name>
<feature type="domain" description="TFIIS N-terminal" evidence="11">
    <location>
        <begin position="8"/>
        <end position="84"/>
    </location>
</feature>
<keyword evidence="8" id="KW-0238">DNA-binding</keyword>
<evidence type="ECO:0000313" key="13">
    <source>
        <dbReference type="EMBL" id="KAG2189976.1"/>
    </source>
</evidence>
<organism evidence="13 14">
    <name type="scientific">Mucor plumbeus</name>
    <dbReference type="NCBI Taxonomy" id="97098"/>
    <lineage>
        <taxon>Eukaryota</taxon>
        <taxon>Fungi</taxon>
        <taxon>Fungi incertae sedis</taxon>
        <taxon>Mucoromycota</taxon>
        <taxon>Mucoromycotina</taxon>
        <taxon>Mucoromycetes</taxon>
        <taxon>Mucorales</taxon>
        <taxon>Mucorineae</taxon>
        <taxon>Mucoraceae</taxon>
        <taxon>Mucor</taxon>
    </lineage>
</organism>
<dbReference type="GO" id="GO:0005634">
    <property type="term" value="C:nucleus"/>
    <property type="evidence" value="ECO:0007669"/>
    <property type="project" value="UniProtKB-SubCell"/>
</dbReference>
<evidence type="ECO:0000256" key="2">
    <source>
        <dbReference type="ARBA" id="ARBA00022723"/>
    </source>
</evidence>
<feature type="compositionally biased region" description="Low complexity" evidence="9">
    <location>
        <begin position="89"/>
        <end position="109"/>
    </location>
</feature>
<dbReference type="GO" id="GO:0008270">
    <property type="term" value="F:zinc ion binding"/>
    <property type="evidence" value="ECO:0007669"/>
    <property type="project" value="UniProtKB-UniRule"/>
</dbReference>
<dbReference type="Gene3D" id="1.20.930.10">
    <property type="entry name" value="Conserved domain common to transcription factors TFIIS, elongin A, CRSP70"/>
    <property type="match status" value="1"/>
</dbReference>
<evidence type="ECO:0000256" key="3">
    <source>
        <dbReference type="ARBA" id="ARBA00022771"/>
    </source>
</evidence>
<dbReference type="SMART" id="SM00509">
    <property type="entry name" value="TFS2N"/>
    <property type="match status" value="1"/>
</dbReference>
<keyword evidence="8" id="KW-0805">Transcription regulation</keyword>
<dbReference type="SUPFAM" id="SSF57783">
    <property type="entry name" value="Zinc beta-ribbon"/>
    <property type="match status" value="1"/>
</dbReference>
<dbReference type="CDD" id="cd13749">
    <property type="entry name" value="Zn-ribbon_TFIIS"/>
    <property type="match status" value="1"/>
</dbReference>
<evidence type="ECO:0000256" key="1">
    <source>
        <dbReference type="ARBA" id="ARBA00004123"/>
    </source>
</evidence>
<dbReference type="InterPro" id="IPR003617">
    <property type="entry name" value="TFIIS/CRSP70_N_sub"/>
</dbReference>
<dbReference type="Proteomes" id="UP000650833">
    <property type="component" value="Unassembled WGS sequence"/>
</dbReference>
<feature type="region of interest" description="Disordered" evidence="9">
    <location>
        <begin position="85"/>
        <end position="114"/>
    </location>
</feature>
<dbReference type="Pfam" id="PF07500">
    <property type="entry name" value="TFIIS_M"/>
    <property type="match status" value="1"/>
</dbReference>
<evidence type="ECO:0000259" key="11">
    <source>
        <dbReference type="PROSITE" id="PS51319"/>
    </source>
</evidence>
<dbReference type="OrthoDB" id="44867at2759"/>
<dbReference type="PROSITE" id="PS51321">
    <property type="entry name" value="TFIIS_CENTRAL"/>
    <property type="match status" value="1"/>
</dbReference>
<dbReference type="SMART" id="SM00440">
    <property type="entry name" value="ZnF_C2C2"/>
    <property type="match status" value="1"/>
</dbReference>
<evidence type="ECO:0000259" key="10">
    <source>
        <dbReference type="PROSITE" id="PS51133"/>
    </source>
</evidence>
<keyword evidence="8" id="KW-0804">Transcription</keyword>
<feature type="domain" description="TFIIS-type" evidence="10">
    <location>
        <begin position="252"/>
        <end position="292"/>
    </location>
</feature>
<dbReference type="PROSITE" id="PS51133">
    <property type="entry name" value="ZF_TFIIS_2"/>
    <property type="match status" value="1"/>
</dbReference>
<dbReference type="Gene3D" id="1.10.472.30">
    <property type="entry name" value="Transcription elongation factor S-II, central domain"/>
    <property type="match status" value="1"/>
</dbReference>
<dbReference type="GO" id="GO:0006368">
    <property type="term" value="P:transcription elongation by RNA polymerase II"/>
    <property type="evidence" value="ECO:0007669"/>
    <property type="project" value="InterPro"/>
</dbReference>
<protein>
    <recommendedName>
        <fullName evidence="8">Transcription elongation factor</fullName>
    </recommendedName>
</protein>
<dbReference type="PIRSF" id="PIRSF006704">
    <property type="entry name" value="TF_IIS"/>
    <property type="match status" value="1"/>
</dbReference>
<dbReference type="SUPFAM" id="SSF47676">
    <property type="entry name" value="Conserved domain common to transcription factors TFIIS, elongin A, CRSP70"/>
    <property type="match status" value="1"/>
</dbReference>
<dbReference type="Pfam" id="PF01096">
    <property type="entry name" value="Zn_ribbon_TFIIS"/>
    <property type="match status" value="1"/>
</dbReference>
<proteinExistence type="inferred from homology"/>
<gene>
    <name evidence="13" type="ORF">INT46_008976</name>
</gene>
<comment type="function">
    <text evidence="8">Necessary for efficient RNA polymerase II transcription elongation past template-encoded arresting sites.</text>
</comment>
<dbReference type="InterPro" id="IPR036575">
    <property type="entry name" value="TFIIS_cen_dom_sf"/>
</dbReference>
<sequence>MMDAETGEIISKAKTTIIKASELKNATELLDILNQLKQIKATASILKQADIGKVVGKLRSFSDNNVSQKAKETVRKWKYDIGAAGNGTSSSRKSSNSSAVLSKPSSPSRRASTDLINRTIKSDDIEYTSTDNPPRDKTIELMYSSIGLGSYADSNLLVKRAVAIEKQLFALFNQTVKEDYKSKVRSLALNLKSKTNPALREGVVTGEISIETLCTINVEDMASEESKQRDRKLAEEALFKARGAESAQAETDMFRCGKCRGRKCTYFQMQTRSADEPMTTFVTCINCGNHWKFC</sequence>
<dbReference type="SUPFAM" id="SSF46942">
    <property type="entry name" value="Elongation factor TFIIS domain 2"/>
    <property type="match status" value="1"/>
</dbReference>
<keyword evidence="2 8" id="KW-0479">Metal-binding</keyword>
<dbReference type="InterPro" id="IPR003618">
    <property type="entry name" value="TFIIS_cen_dom"/>
</dbReference>
<dbReference type="PANTHER" id="PTHR11477:SF0">
    <property type="entry name" value="IP08861P-RELATED"/>
    <property type="match status" value="1"/>
</dbReference>